<dbReference type="InterPro" id="IPR016186">
    <property type="entry name" value="C-type_lectin-like/link_sf"/>
</dbReference>
<sequence length="324" mass="35181">MRVLQFVLLTLIAAFPDDVLSNRNSQKKNLGPCGKPFLRQIKSKCYYISAKKMNWFGALNNCLRKGLSLANLATRQEVEQVMEFLGSRRNMEDFWFGGNDLQTEGRFTYISNGQPVEFHGIEATLRANSDDCLELRLRVNGTMITDENCYETQYFICEDINQKCAQPVIETGNDHHSHEHLHHFHHDAAKDEADGEKGSKESMESDSRPIDNTNSTEEAKSAEVAADEGDNQSKADENGDNANNPPDEKPAIIKPPKRRHLIIEDPNETTPAAADGDATKAAAADEAATTAAPAEGAATTAAAADEATTTAAAADGDATTAAPA</sequence>
<dbReference type="SUPFAM" id="SSF56436">
    <property type="entry name" value="C-type lectin-like"/>
    <property type="match status" value="1"/>
</dbReference>
<name>A0AAD4PQJ2_9MUSC</name>
<reference evidence="4" key="1">
    <citation type="journal article" date="2021" name="Mol. Ecol. Resour.">
        <title>Phylogenomic analyses of the genus Drosophila reveals genomic signals of climate adaptation.</title>
        <authorList>
            <person name="Li F."/>
            <person name="Rane R.V."/>
            <person name="Luria V."/>
            <person name="Xiong Z."/>
            <person name="Chen J."/>
            <person name="Li Z."/>
            <person name="Catullo R.A."/>
            <person name="Griffin P.C."/>
            <person name="Schiffer M."/>
            <person name="Pearce S."/>
            <person name="Lee S.F."/>
            <person name="McElroy K."/>
            <person name="Stocker A."/>
            <person name="Shirriffs J."/>
            <person name="Cockerell F."/>
            <person name="Coppin C."/>
            <person name="Sgro C.M."/>
            <person name="Karger A."/>
            <person name="Cain J.W."/>
            <person name="Weber J.A."/>
            <person name="Santpere G."/>
            <person name="Kirschner M.W."/>
            <person name="Hoffmann A.A."/>
            <person name="Oakeshott J.G."/>
            <person name="Zhang G."/>
        </authorList>
    </citation>
    <scope>NUCLEOTIDE SEQUENCE</scope>
    <source>
        <strain evidence="4">BGI-SZ-2011g</strain>
    </source>
</reference>
<dbReference type="EMBL" id="JAJJHW010000681">
    <property type="protein sequence ID" value="KAH8384681.1"/>
    <property type="molecule type" value="Genomic_DNA"/>
</dbReference>
<feature type="compositionally biased region" description="Basic and acidic residues" evidence="1">
    <location>
        <begin position="186"/>
        <end position="209"/>
    </location>
</feature>
<feature type="non-terminal residue" evidence="4">
    <location>
        <position position="324"/>
    </location>
</feature>
<evidence type="ECO:0000313" key="4">
    <source>
        <dbReference type="EMBL" id="KAH8384681.1"/>
    </source>
</evidence>
<dbReference type="SMART" id="SM00034">
    <property type="entry name" value="CLECT"/>
    <property type="match status" value="1"/>
</dbReference>
<keyword evidence="5" id="KW-1185">Reference proteome</keyword>
<comment type="caution">
    <text evidence="4">The sequence shown here is derived from an EMBL/GenBank/DDBJ whole genome shotgun (WGS) entry which is preliminary data.</text>
</comment>
<feature type="compositionally biased region" description="Low complexity" evidence="1">
    <location>
        <begin position="269"/>
        <end position="324"/>
    </location>
</feature>
<proteinExistence type="predicted"/>
<dbReference type="InterPro" id="IPR016187">
    <property type="entry name" value="CTDL_fold"/>
</dbReference>
<dbReference type="PANTHER" id="PTHR45710:SF26">
    <property type="entry name" value="RH26557P"/>
    <property type="match status" value="1"/>
</dbReference>
<evidence type="ECO:0000313" key="5">
    <source>
        <dbReference type="Proteomes" id="UP001200034"/>
    </source>
</evidence>
<organism evidence="4 5">
    <name type="scientific">Drosophila rubida</name>
    <dbReference type="NCBI Taxonomy" id="30044"/>
    <lineage>
        <taxon>Eukaryota</taxon>
        <taxon>Metazoa</taxon>
        <taxon>Ecdysozoa</taxon>
        <taxon>Arthropoda</taxon>
        <taxon>Hexapoda</taxon>
        <taxon>Insecta</taxon>
        <taxon>Pterygota</taxon>
        <taxon>Neoptera</taxon>
        <taxon>Endopterygota</taxon>
        <taxon>Diptera</taxon>
        <taxon>Brachycera</taxon>
        <taxon>Muscomorpha</taxon>
        <taxon>Ephydroidea</taxon>
        <taxon>Drosophilidae</taxon>
        <taxon>Drosophila</taxon>
    </lineage>
</organism>
<feature type="chain" id="PRO_5042085149" description="C-type lectin domain-containing protein" evidence="2">
    <location>
        <begin position="22"/>
        <end position="324"/>
    </location>
</feature>
<accession>A0AAD4PQJ2</accession>
<dbReference type="AlphaFoldDB" id="A0AAD4PQJ2"/>
<dbReference type="PANTHER" id="PTHR45710">
    <property type="entry name" value="C-TYPE LECTIN DOMAIN-CONTAINING PROTEIN 180"/>
    <property type="match status" value="1"/>
</dbReference>
<feature type="signal peptide" evidence="2">
    <location>
        <begin position="1"/>
        <end position="21"/>
    </location>
</feature>
<dbReference type="Gene3D" id="3.10.100.10">
    <property type="entry name" value="Mannose-Binding Protein A, subunit A"/>
    <property type="match status" value="1"/>
</dbReference>
<evidence type="ECO:0000256" key="2">
    <source>
        <dbReference type="SAM" id="SignalP"/>
    </source>
</evidence>
<feature type="region of interest" description="Disordered" evidence="1">
    <location>
        <begin position="172"/>
        <end position="324"/>
    </location>
</feature>
<dbReference type="InterPro" id="IPR001304">
    <property type="entry name" value="C-type_lectin-like"/>
</dbReference>
<gene>
    <name evidence="4" type="ORF">KR093_004795</name>
</gene>
<protein>
    <recommendedName>
        <fullName evidence="3">C-type lectin domain-containing protein</fullName>
    </recommendedName>
</protein>
<dbReference type="PROSITE" id="PS50041">
    <property type="entry name" value="C_TYPE_LECTIN_2"/>
    <property type="match status" value="1"/>
</dbReference>
<dbReference type="Proteomes" id="UP001200034">
    <property type="component" value="Unassembled WGS sequence"/>
</dbReference>
<dbReference type="Pfam" id="PF00059">
    <property type="entry name" value="Lectin_C"/>
    <property type="match status" value="1"/>
</dbReference>
<feature type="domain" description="C-type lectin" evidence="3">
    <location>
        <begin position="41"/>
        <end position="158"/>
    </location>
</feature>
<evidence type="ECO:0000259" key="3">
    <source>
        <dbReference type="PROSITE" id="PS50041"/>
    </source>
</evidence>
<keyword evidence="2" id="KW-0732">Signal</keyword>
<evidence type="ECO:0000256" key="1">
    <source>
        <dbReference type="SAM" id="MobiDB-lite"/>
    </source>
</evidence>
<dbReference type="InterPro" id="IPR050828">
    <property type="entry name" value="C-type_lectin/matrix_domain"/>
</dbReference>
<dbReference type="CDD" id="cd00037">
    <property type="entry name" value="CLECT"/>
    <property type="match status" value="1"/>
</dbReference>